<feature type="region of interest" description="Disordered" evidence="5">
    <location>
        <begin position="470"/>
        <end position="496"/>
    </location>
</feature>
<dbReference type="HAMAP" id="MF_00971">
    <property type="entry name" value="MutS2_archaea"/>
    <property type="match status" value="1"/>
</dbReference>
<dbReference type="PIRSF" id="PIRSF029254">
    <property type="entry name" value="MutS_C_archaeal"/>
    <property type="match status" value="1"/>
</dbReference>
<dbReference type="GO" id="GO:0016787">
    <property type="term" value="F:hydrolase activity"/>
    <property type="evidence" value="ECO:0007669"/>
    <property type="project" value="UniProtKB-KW"/>
</dbReference>
<evidence type="ECO:0000256" key="5">
    <source>
        <dbReference type="SAM" id="MobiDB-lite"/>
    </source>
</evidence>
<gene>
    <name evidence="4 7" type="primary">mutS2</name>
    <name evidence="7" type="ORF">MsAm2_12390</name>
</gene>
<dbReference type="SUPFAM" id="SSF52540">
    <property type="entry name" value="P-loop containing nucleoside triphosphate hydrolases"/>
    <property type="match status" value="1"/>
</dbReference>
<evidence type="ECO:0000256" key="4">
    <source>
        <dbReference type="HAMAP-Rule" id="MF_00971"/>
    </source>
</evidence>
<protein>
    <recommendedName>
        <fullName evidence="4">DNA-binding protein MutS2</fullName>
    </recommendedName>
</protein>
<evidence type="ECO:0000259" key="6">
    <source>
        <dbReference type="SMART" id="SM00534"/>
    </source>
</evidence>
<evidence type="ECO:0000313" key="7">
    <source>
        <dbReference type="EMBL" id="WNY27442.1"/>
    </source>
</evidence>
<dbReference type="GO" id="GO:0006298">
    <property type="term" value="P:mismatch repair"/>
    <property type="evidence" value="ECO:0007669"/>
    <property type="project" value="InterPro"/>
</dbReference>
<keyword evidence="7" id="KW-0255">Endonuclease</keyword>
<keyword evidence="1 4" id="KW-0547">Nucleotide-binding</keyword>
<keyword evidence="4 7" id="KW-0378">Hydrolase</keyword>
<comment type="similarity">
    <text evidence="4">Belongs to the DNA mismatch repair MutS family. Archaeal Muts2 subfamily.</text>
</comment>
<feature type="binding site" evidence="4">
    <location>
        <begin position="534"/>
        <end position="541"/>
    </location>
    <ligand>
        <name>ATP</name>
        <dbReference type="ChEBI" id="CHEBI:30616"/>
    </ligand>
</feature>
<dbReference type="InterPro" id="IPR000432">
    <property type="entry name" value="DNA_mismatch_repair_MutS_C"/>
</dbReference>
<feature type="domain" description="DNA mismatch repair proteins mutS family" evidence="6">
    <location>
        <begin position="527"/>
        <end position="728"/>
    </location>
</feature>
<dbReference type="Proteomes" id="UP001304970">
    <property type="component" value="Chromosome"/>
</dbReference>
<evidence type="ECO:0000256" key="1">
    <source>
        <dbReference type="ARBA" id="ARBA00022741"/>
    </source>
</evidence>
<evidence type="ECO:0000256" key="2">
    <source>
        <dbReference type="ARBA" id="ARBA00022840"/>
    </source>
</evidence>
<dbReference type="PANTHER" id="PTHR11361:SF125">
    <property type="entry name" value="DNA-BINDING PROTEIN MUTS2"/>
    <property type="match status" value="1"/>
</dbReference>
<feature type="compositionally biased region" description="Basic and acidic residues" evidence="5">
    <location>
        <begin position="470"/>
        <end position="487"/>
    </location>
</feature>
<dbReference type="Gene3D" id="3.40.50.300">
    <property type="entry name" value="P-loop containing nucleotide triphosphate hydrolases"/>
    <property type="match status" value="1"/>
</dbReference>
<dbReference type="SMART" id="SM00534">
    <property type="entry name" value="MUTSac"/>
    <property type="match status" value="1"/>
</dbReference>
<organism evidence="7 8">
    <name type="scientific">Methanolapillus ohkumae</name>
    <dbReference type="NCBI Taxonomy" id="3028298"/>
    <lineage>
        <taxon>Archaea</taxon>
        <taxon>Methanobacteriati</taxon>
        <taxon>Methanobacteriota</taxon>
        <taxon>Stenosarchaea group</taxon>
        <taxon>Methanomicrobia</taxon>
        <taxon>Methanosarcinales</taxon>
        <taxon>Methanosarcinaceae</taxon>
        <taxon>Methanolapillus</taxon>
    </lineage>
</organism>
<dbReference type="InterPro" id="IPR045076">
    <property type="entry name" value="MutS"/>
</dbReference>
<keyword evidence="3 4" id="KW-0238">DNA-binding</keyword>
<sequence>MVSSLHLRDIAGIGPILEKRLITHFKSEEKALFVLLKGEIRELCLVEGMTKKAAQSLISNVVKSQTGICAGDFLKTKEAESLYLGILKILKKYCHTAYASDYMDLFIPYPKQKSNRREEVSANIQSHMDLIHSFSEDEIELISNLLSQITPARTAAAAKIKDKVILTFTEKTYLSAKEKFGKNLAVHWVLDPQEAADLLSAYPSVILFEFPEFDIPDGYEYFRNFENLTLEQIVPEIALDFFIQNQKSILASLKLAEIMAAGTLGGVYSKMTAEAALSLRTLVSKIDASGNFAAGFDPESDRLNLILKNCEEIFLKSAGTLSSKIEQSLSSSTLTLDGAQMMKVMSGIDLKEIVFEKVSKNCRGFFAESLAEISEKLALKKDEDMLLWDVFGDEISCPVQIQPDVLSRFKKHISSKITERNHSHKKSLSKELAGQKEMCESLITACLESDVWFSVAAFALAHEMTFPKWEERDEKESRGGKEGKSGRENGSGKGDKNLSFSMDAGKNLFLSQKYGLSHVVPVSYATNSVTILSGVNSGGKTSLLELLGQCFILAHMGFPVPAQSFSMSSLDEFYYFGKSKGTLDAGAFETTLRNFAAVFKTKKPEREKAGLTFDKYEKKKAVFADELEAITEPGASAKIIAGLLEAFCADGNALSLFVSHLAEPIMKNCSIPVQVDGIEAKGLDENLNLVVDRNPVKNHIAKSTPELIVEKLFLSASGEDAAFYEKLKAKF</sequence>
<dbReference type="GO" id="GO:0030983">
    <property type="term" value="F:mismatched DNA binding"/>
    <property type="evidence" value="ECO:0007669"/>
    <property type="project" value="InterPro"/>
</dbReference>
<dbReference type="InterPro" id="IPR012401">
    <property type="entry name" value="DNA-bd_MutS2_arc"/>
</dbReference>
<keyword evidence="2 4" id="KW-0067">ATP-binding</keyword>
<name>A0AA96ZXU5_9EURY</name>
<keyword evidence="8" id="KW-1185">Reference proteome</keyword>
<dbReference type="GO" id="GO:0005524">
    <property type="term" value="F:ATP binding"/>
    <property type="evidence" value="ECO:0007669"/>
    <property type="project" value="UniProtKB-UniRule"/>
</dbReference>
<evidence type="ECO:0000313" key="8">
    <source>
        <dbReference type="Proteomes" id="UP001304970"/>
    </source>
</evidence>
<dbReference type="EMBL" id="CP131061">
    <property type="protein sequence ID" value="WNY27442.1"/>
    <property type="molecule type" value="Genomic_DNA"/>
</dbReference>
<dbReference type="GO" id="GO:0004519">
    <property type="term" value="F:endonuclease activity"/>
    <property type="evidence" value="ECO:0007669"/>
    <property type="project" value="UniProtKB-KW"/>
</dbReference>
<comment type="function">
    <text evidence="4">Has ATPase and non-specific DNA-binding activities.</text>
</comment>
<dbReference type="InterPro" id="IPR027417">
    <property type="entry name" value="P-loop_NTPase"/>
</dbReference>
<dbReference type="InterPro" id="IPR010994">
    <property type="entry name" value="RuvA_2-like"/>
</dbReference>
<proteinExistence type="inferred from homology"/>
<accession>A0AA96ZXU5</accession>
<keyword evidence="7" id="KW-0540">Nuclease</keyword>
<dbReference type="PANTHER" id="PTHR11361">
    <property type="entry name" value="DNA MISMATCH REPAIR PROTEIN MUTS FAMILY MEMBER"/>
    <property type="match status" value="1"/>
</dbReference>
<dbReference type="SUPFAM" id="SSF47781">
    <property type="entry name" value="RuvA domain 2-like"/>
    <property type="match status" value="1"/>
</dbReference>
<comment type="cofactor">
    <cofactor evidence="4">
        <name>a divalent metal cation</name>
        <dbReference type="ChEBI" id="CHEBI:60240"/>
    </cofactor>
</comment>
<evidence type="ECO:0000256" key="3">
    <source>
        <dbReference type="ARBA" id="ARBA00023125"/>
    </source>
</evidence>
<dbReference type="GO" id="GO:0140664">
    <property type="term" value="F:ATP-dependent DNA damage sensor activity"/>
    <property type="evidence" value="ECO:0007669"/>
    <property type="project" value="InterPro"/>
</dbReference>
<reference evidence="7 8" key="1">
    <citation type="submission" date="2023-07" db="EMBL/GenBank/DDBJ databases">
        <title>Closed genome sequence of Methanosarcinaceae archaeon Am2.</title>
        <authorList>
            <person name="Poehlein A."/>
            <person name="Protasov E."/>
            <person name="Platt K."/>
            <person name="Reeh H."/>
            <person name="Daniel R."/>
            <person name="Brune A."/>
        </authorList>
    </citation>
    <scope>NUCLEOTIDE SEQUENCE [LARGE SCALE GENOMIC DNA]</scope>
    <source>
        <strain evidence="7 8">Am2</strain>
    </source>
</reference>
<dbReference type="AlphaFoldDB" id="A0AA96ZXU5"/>